<name>A0A844ZTF5_9SPHN</name>
<evidence type="ECO:0000313" key="1">
    <source>
        <dbReference type="EMBL" id="MXO90744.1"/>
    </source>
</evidence>
<reference evidence="1 2" key="1">
    <citation type="submission" date="2019-12" db="EMBL/GenBank/DDBJ databases">
        <title>Genomic-based taxomic classification of the family Erythrobacteraceae.</title>
        <authorList>
            <person name="Xu L."/>
        </authorList>
    </citation>
    <scope>NUCLEOTIDE SEQUENCE [LARGE SCALE GENOMIC DNA]</scope>
    <source>
        <strain evidence="1 2">KCTC 52763</strain>
    </source>
</reference>
<dbReference type="EMBL" id="WTYX01000001">
    <property type="protein sequence ID" value="MXO90744.1"/>
    <property type="molecule type" value="Genomic_DNA"/>
</dbReference>
<dbReference type="GO" id="GO:0016829">
    <property type="term" value="F:lyase activity"/>
    <property type="evidence" value="ECO:0007669"/>
    <property type="project" value="UniProtKB-KW"/>
</dbReference>
<dbReference type="OrthoDB" id="9785398at2"/>
<dbReference type="InterPro" id="IPR015813">
    <property type="entry name" value="Pyrv/PenolPyrv_kinase-like_dom"/>
</dbReference>
<dbReference type="InterPro" id="IPR040442">
    <property type="entry name" value="Pyrv_kinase-like_dom_sf"/>
</dbReference>
<sequence>MTNTVEIFKNLHVPGDPLVLFNIWDAGSAKAVASAGAKALATGSYGVAEAMGFTDGETVPLDTVLANLKRIVAGTDLPVSLDIESGYGETAEQVGASVALVKEAGAAGINLEDRMPGLDELTAIDVQARRIEEAAKAGLFVNARCDVFRGVSAEDHGPALVEKVLDRAKAYADAGASGLFVPFTAHRASIAAICEASPIPVNIIWRAKADGGFDAPAELADFGVARISHGHQPWAAAMNRLADEARRVFAGGVPS</sequence>
<proteinExistence type="predicted"/>
<organism evidence="1 2">
    <name type="scientific">Pontixanthobacter aquaemixtae</name>
    <dbReference type="NCBI Taxonomy" id="1958940"/>
    <lineage>
        <taxon>Bacteria</taxon>
        <taxon>Pseudomonadati</taxon>
        <taxon>Pseudomonadota</taxon>
        <taxon>Alphaproteobacteria</taxon>
        <taxon>Sphingomonadales</taxon>
        <taxon>Erythrobacteraceae</taxon>
        <taxon>Pontixanthobacter</taxon>
    </lineage>
</organism>
<dbReference type="RefSeq" id="WP_160604243.1">
    <property type="nucleotide sequence ID" value="NZ_WTYX01000001.1"/>
</dbReference>
<dbReference type="InterPro" id="IPR039556">
    <property type="entry name" value="ICL/PEPM"/>
</dbReference>
<protein>
    <submittedName>
        <fullName evidence="1">Isocitrate lyase/phosphoenolpyruvate mutase family protein</fullName>
    </submittedName>
</protein>
<dbReference type="Proteomes" id="UP000442714">
    <property type="component" value="Unassembled WGS sequence"/>
</dbReference>
<accession>A0A844ZTF5</accession>
<evidence type="ECO:0000313" key="2">
    <source>
        <dbReference type="Proteomes" id="UP000442714"/>
    </source>
</evidence>
<keyword evidence="2" id="KW-1185">Reference proteome</keyword>
<dbReference type="Pfam" id="PF13714">
    <property type="entry name" value="PEP_mutase"/>
    <property type="match status" value="1"/>
</dbReference>
<dbReference type="PANTHER" id="PTHR42905:SF16">
    <property type="entry name" value="CARBOXYPHOSPHONOENOLPYRUVATE PHOSPHONOMUTASE-LIKE PROTEIN (AFU_ORTHOLOGUE AFUA_5G07230)"/>
    <property type="match status" value="1"/>
</dbReference>
<dbReference type="AlphaFoldDB" id="A0A844ZTF5"/>
<keyword evidence="1" id="KW-0456">Lyase</keyword>
<keyword evidence="1" id="KW-0670">Pyruvate</keyword>
<dbReference type="SUPFAM" id="SSF51621">
    <property type="entry name" value="Phosphoenolpyruvate/pyruvate domain"/>
    <property type="match status" value="1"/>
</dbReference>
<dbReference type="Gene3D" id="3.20.20.60">
    <property type="entry name" value="Phosphoenolpyruvate-binding domains"/>
    <property type="match status" value="1"/>
</dbReference>
<comment type="caution">
    <text evidence="1">The sequence shown here is derived from an EMBL/GenBank/DDBJ whole genome shotgun (WGS) entry which is preliminary data.</text>
</comment>
<gene>
    <name evidence="1" type="ORF">GRI41_07920</name>
</gene>
<dbReference type="PANTHER" id="PTHR42905">
    <property type="entry name" value="PHOSPHOENOLPYRUVATE CARBOXYLASE"/>
    <property type="match status" value="1"/>
</dbReference>
<dbReference type="CDD" id="cd00377">
    <property type="entry name" value="ICL_PEPM"/>
    <property type="match status" value="1"/>
</dbReference>